<dbReference type="InterPro" id="IPR001752">
    <property type="entry name" value="Kinesin_motor_dom"/>
</dbReference>
<dbReference type="InterPro" id="IPR027417">
    <property type="entry name" value="P-loop_NTPase"/>
</dbReference>
<protein>
    <recommendedName>
        <fullName evidence="3">Kinesin motor domain-containing protein</fullName>
    </recommendedName>
</protein>
<dbReference type="PANTHER" id="PTHR47968">
    <property type="entry name" value="CENTROMERE PROTEIN E"/>
    <property type="match status" value="1"/>
</dbReference>
<dbReference type="InterPro" id="IPR027640">
    <property type="entry name" value="Kinesin-like_fam"/>
</dbReference>
<evidence type="ECO:0000256" key="1">
    <source>
        <dbReference type="ARBA" id="ARBA00023175"/>
    </source>
</evidence>
<dbReference type="Gene3D" id="3.40.850.10">
    <property type="entry name" value="Kinesin motor domain"/>
    <property type="match status" value="1"/>
</dbReference>
<dbReference type="Pfam" id="PF00225">
    <property type="entry name" value="Kinesin"/>
    <property type="match status" value="1"/>
</dbReference>
<dbReference type="PROSITE" id="PS50067">
    <property type="entry name" value="KINESIN_MOTOR_2"/>
    <property type="match status" value="1"/>
</dbReference>
<evidence type="ECO:0000256" key="2">
    <source>
        <dbReference type="PROSITE-ProRule" id="PRU00283"/>
    </source>
</evidence>
<comment type="caution">
    <text evidence="4">The sequence shown here is derived from an EMBL/GenBank/DDBJ whole genome shotgun (WGS) entry which is preliminary data.</text>
</comment>
<keyword evidence="1" id="KW-0505">Motor protein</keyword>
<dbReference type="EMBL" id="JAXQNO010000017">
    <property type="protein sequence ID" value="KAK4778883.1"/>
    <property type="molecule type" value="Genomic_DNA"/>
</dbReference>
<dbReference type="GO" id="GO:0007018">
    <property type="term" value="P:microtubule-based movement"/>
    <property type="evidence" value="ECO:0007669"/>
    <property type="project" value="InterPro"/>
</dbReference>
<comment type="caution">
    <text evidence="2">Lacks conserved residue(s) required for the propagation of feature annotation.</text>
</comment>
<dbReference type="PANTHER" id="PTHR47968:SF18">
    <property type="entry name" value="KINESIN-LIKE PROTEIN KIN-7F"/>
    <property type="match status" value="1"/>
</dbReference>
<sequence>MTNEAADWKCINDTTMATISGKGLYFHLPILLTEYSVVTALRGKCMRKEPSKLLSQLLAVLTQVFLLMDKQAVERHTMDGITEQTHEERAFILKFSAIEIYNEAIRDLLSSDNTPLKLRDDPERGTIVEKMTEETLRDWNHFNELVSICEGNQ</sequence>
<dbReference type="AlphaFoldDB" id="A0AAN7L9Q1"/>
<accession>A0AAN7L9Q1</accession>
<dbReference type="GO" id="GO:0008017">
    <property type="term" value="F:microtubule binding"/>
    <property type="evidence" value="ECO:0007669"/>
    <property type="project" value="InterPro"/>
</dbReference>
<evidence type="ECO:0000313" key="5">
    <source>
        <dbReference type="Proteomes" id="UP001346149"/>
    </source>
</evidence>
<comment type="similarity">
    <text evidence="2">Belongs to the TRAFAC class myosin-kinesin ATPase superfamily. Kinesin family.</text>
</comment>
<dbReference type="InterPro" id="IPR036961">
    <property type="entry name" value="Kinesin_motor_dom_sf"/>
</dbReference>
<feature type="domain" description="Kinesin motor" evidence="3">
    <location>
        <begin position="1"/>
        <end position="153"/>
    </location>
</feature>
<keyword evidence="5" id="KW-1185">Reference proteome</keyword>
<dbReference type="GO" id="GO:0005524">
    <property type="term" value="F:ATP binding"/>
    <property type="evidence" value="ECO:0007669"/>
    <property type="project" value="InterPro"/>
</dbReference>
<evidence type="ECO:0000313" key="4">
    <source>
        <dbReference type="EMBL" id="KAK4778883.1"/>
    </source>
</evidence>
<name>A0AAN7L9Q1_TRANT</name>
<dbReference type="SUPFAM" id="SSF52540">
    <property type="entry name" value="P-loop containing nucleoside triphosphate hydrolases"/>
    <property type="match status" value="1"/>
</dbReference>
<organism evidence="4 5">
    <name type="scientific">Trapa natans</name>
    <name type="common">Water chestnut</name>
    <dbReference type="NCBI Taxonomy" id="22666"/>
    <lineage>
        <taxon>Eukaryota</taxon>
        <taxon>Viridiplantae</taxon>
        <taxon>Streptophyta</taxon>
        <taxon>Embryophyta</taxon>
        <taxon>Tracheophyta</taxon>
        <taxon>Spermatophyta</taxon>
        <taxon>Magnoliopsida</taxon>
        <taxon>eudicotyledons</taxon>
        <taxon>Gunneridae</taxon>
        <taxon>Pentapetalae</taxon>
        <taxon>rosids</taxon>
        <taxon>malvids</taxon>
        <taxon>Myrtales</taxon>
        <taxon>Lythraceae</taxon>
        <taxon>Trapa</taxon>
    </lineage>
</organism>
<evidence type="ECO:0000259" key="3">
    <source>
        <dbReference type="PROSITE" id="PS50067"/>
    </source>
</evidence>
<gene>
    <name evidence="4" type="ORF">SAY86_006411</name>
</gene>
<dbReference type="Proteomes" id="UP001346149">
    <property type="component" value="Unassembled WGS sequence"/>
</dbReference>
<reference evidence="4 5" key="1">
    <citation type="journal article" date="2023" name="Hortic Res">
        <title>Pangenome of water caltrop reveals structural variations and asymmetric subgenome divergence after allopolyploidization.</title>
        <authorList>
            <person name="Zhang X."/>
            <person name="Chen Y."/>
            <person name="Wang L."/>
            <person name="Yuan Y."/>
            <person name="Fang M."/>
            <person name="Shi L."/>
            <person name="Lu R."/>
            <person name="Comes H.P."/>
            <person name="Ma Y."/>
            <person name="Chen Y."/>
            <person name="Huang G."/>
            <person name="Zhou Y."/>
            <person name="Zheng Z."/>
            <person name="Qiu Y."/>
        </authorList>
    </citation>
    <scope>NUCLEOTIDE SEQUENCE [LARGE SCALE GENOMIC DNA]</scope>
    <source>
        <strain evidence="4">F231</strain>
    </source>
</reference>
<dbReference type="GO" id="GO:0003777">
    <property type="term" value="F:microtubule motor activity"/>
    <property type="evidence" value="ECO:0007669"/>
    <property type="project" value="InterPro"/>
</dbReference>
<proteinExistence type="inferred from homology"/>